<evidence type="ECO:0000313" key="3">
    <source>
        <dbReference type="EMBL" id="PYH99920.1"/>
    </source>
</evidence>
<protein>
    <submittedName>
        <fullName evidence="3">PR-1-like protein</fullName>
    </submittedName>
</protein>
<dbReference type="Gene3D" id="3.40.33.10">
    <property type="entry name" value="CAP"/>
    <property type="match status" value="1"/>
</dbReference>
<dbReference type="Pfam" id="PF00188">
    <property type="entry name" value="CAP"/>
    <property type="match status" value="1"/>
</dbReference>
<dbReference type="SUPFAM" id="SSF55797">
    <property type="entry name" value="PR-1-like"/>
    <property type="match status" value="1"/>
</dbReference>
<dbReference type="PRINTS" id="PR00837">
    <property type="entry name" value="V5TPXLIKE"/>
</dbReference>
<dbReference type="STRING" id="1448320.A0A319DQM8"/>
<dbReference type="Proteomes" id="UP000247810">
    <property type="component" value="Unassembled WGS sequence"/>
</dbReference>
<dbReference type="PROSITE" id="PS01009">
    <property type="entry name" value="CRISP_1"/>
    <property type="match status" value="1"/>
</dbReference>
<dbReference type="VEuPathDB" id="FungiDB:BO71DRAFT_312746"/>
<evidence type="ECO:0000259" key="2">
    <source>
        <dbReference type="SMART" id="SM00198"/>
    </source>
</evidence>
<sequence>MTLYPRLSVATIILPILLSAIALAEQTTVVITVTPTAPHPPSYTSEQTFQDIILSASNTYRQAHNATHLLWNETLTKYAQNWADGCKWQHSHGPYGENLAFGYPNASAAVSAWGDEGLEYNFQEPTGFTEQTGHFTQLVWRATTEVGCAAVDCGYDDAKNGSGSYEQAQGWYVVCEYAPPGNVMGGDKVLGDKEFFKLNVQASSTYSGPYETGSATGSATTATASSGGGAAAAAVGGMGTRWAGLTMVFIGWMLL</sequence>
<dbReference type="OrthoDB" id="337038at2759"/>
<gene>
    <name evidence="3" type="ORF">BO71DRAFT_312746</name>
</gene>
<reference evidence="3 4" key="1">
    <citation type="submission" date="2018-02" db="EMBL/GenBank/DDBJ databases">
        <title>The genomes of Aspergillus section Nigri reveals drivers in fungal speciation.</title>
        <authorList>
            <consortium name="DOE Joint Genome Institute"/>
            <person name="Vesth T.C."/>
            <person name="Nybo J."/>
            <person name="Theobald S."/>
            <person name="Brandl J."/>
            <person name="Frisvad J.C."/>
            <person name="Nielsen K.F."/>
            <person name="Lyhne E.K."/>
            <person name="Kogle M.E."/>
            <person name="Kuo A."/>
            <person name="Riley R."/>
            <person name="Clum A."/>
            <person name="Nolan M."/>
            <person name="Lipzen A."/>
            <person name="Salamov A."/>
            <person name="Henrissat B."/>
            <person name="Wiebenga A."/>
            <person name="De vries R.P."/>
            <person name="Grigoriev I.V."/>
            <person name="Mortensen U.H."/>
            <person name="Andersen M.R."/>
            <person name="Baker S.E."/>
        </authorList>
    </citation>
    <scope>NUCLEOTIDE SEQUENCE [LARGE SCALE GENOMIC DNA]</scope>
    <source>
        <strain evidence="3 4">CBS 707.79</strain>
    </source>
</reference>
<name>A0A319DQM8_9EURO</name>
<keyword evidence="4" id="KW-1185">Reference proteome</keyword>
<evidence type="ECO:0000313" key="4">
    <source>
        <dbReference type="Proteomes" id="UP000247810"/>
    </source>
</evidence>
<keyword evidence="1" id="KW-0732">Signal</keyword>
<organism evidence="3 4">
    <name type="scientific">Aspergillus ellipticus CBS 707.79</name>
    <dbReference type="NCBI Taxonomy" id="1448320"/>
    <lineage>
        <taxon>Eukaryota</taxon>
        <taxon>Fungi</taxon>
        <taxon>Dikarya</taxon>
        <taxon>Ascomycota</taxon>
        <taxon>Pezizomycotina</taxon>
        <taxon>Eurotiomycetes</taxon>
        <taxon>Eurotiomycetidae</taxon>
        <taxon>Eurotiales</taxon>
        <taxon>Aspergillaceae</taxon>
        <taxon>Aspergillus</taxon>
        <taxon>Aspergillus subgen. Circumdati</taxon>
    </lineage>
</organism>
<dbReference type="InterPro" id="IPR035940">
    <property type="entry name" value="CAP_sf"/>
</dbReference>
<dbReference type="GO" id="GO:0005576">
    <property type="term" value="C:extracellular region"/>
    <property type="evidence" value="ECO:0007669"/>
    <property type="project" value="InterPro"/>
</dbReference>
<dbReference type="AlphaFoldDB" id="A0A319DQM8"/>
<evidence type="ECO:0000256" key="1">
    <source>
        <dbReference type="SAM" id="SignalP"/>
    </source>
</evidence>
<proteinExistence type="predicted"/>
<dbReference type="FunFam" id="3.40.33.10:FF:000031">
    <property type="entry name" value="Extracellular SCP domain-containing protein Pry1"/>
    <property type="match status" value="1"/>
</dbReference>
<feature type="domain" description="SCP" evidence="2">
    <location>
        <begin position="48"/>
        <end position="185"/>
    </location>
</feature>
<dbReference type="PANTHER" id="PTHR10334">
    <property type="entry name" value="CYSTEINE-RICH SECRETORY PROTEIN-RELATED"/>
    <property type="match status" value="1"/>
</dbReference>
<accession>A0A319DQM8</accession>
<dbReference type="EMBL" id="KZ825798">
    <property type="protein sequence ID" value="PYH99920.1"/>
    <property type="molecule type" value="Genomic_DNA"/>
</dbReference>
<dbReference type="InterPro" id="IPR001283">
    <property type="entry name" value="CRISP-related"/>
</dbReference>
<dbReference type="InterPro" id="IPR018244">
    <property type="entry name" value="Allrgn_V5/Tpx1_CS"/>
</dbReference>
<dbReference type="InterPro" id="IPR014044">
    <property type="entry name" value="CAP_dom"/>
</dbReference>
<feature type="chain" id="PRO_5016346435" evidence="1">
    <location>
        <begin position="25"/>
        <end position="255"/>
    </location>
</feature>
<dbReference type="SMART" id="SM00198">
    <property type="entry name" value="SCP"/>
    <property type="match status" value="1"/>
</dbReference>
<feature type="signal peptide" evidence="1">
    <location>
        <begin position="1"/>
        <end position="24"/>
    </location>
</feature>